<sequence>MSVSLIEMKQYLLVDGTHQDNVIQSLIDASEAELQGSGVRKMTEGDELYPLYKLAIQILVSRRFEDRGQVEKANVNLDYLLSKLAMNRGEDSETIQQTE</sequence>
<accession>A0A265E6J3</accession>
<gene>
    <name evidence="1" type="ORF">CFN03_08545</name>
</gene>
<dbReference type="InterPro" id="IPR006450">
    <property type="entry name" value="Phage_HK97_gp6-like"/>
</dbReference>
<dbReference type="EMBL" id="NPEZ01000003">
    <property type="protein sequence ID" value="OZT77115.1"/>
    <property type="molecule type" value="Genomic_DNA"/>
</dbReference>
<dbReference type="Pfam" id="PF05135">
    <property type="entry name" value="Phage_connect_1"/>
    <property type="match status" value="1"/>
</dbReference>
<dbReference type="Proteomes" id="UP000216682">
    <property type="component" value="Unassembled WGS sequence"/>
</dbReference>
<comment type="caution">
    <text evidence="1">The sequence shown here is derived from an EMBL/GenBank/DDBJ whole genome shotgun (WGS) entry which is preliminary data.</text>
</comment>
<proteinExistence type="predicted"/>
<name>A0A265E6J3_9STAP</name>
<dbReference type="AlphaFoldDB" id="A0A265E6J3"/>
<evidence type="ECO:0000313" key="2">
    <source>
        <dbReference type="Proteomes" id="UP000216682"/>
    </source>
</evidence>
<dbReference type="InterPro" id="IPR021146">
    <property type="entry name" value="Phage_gp6-like_head-tail"/>
</dbReference>
<dbReference type="CDD" id="cd08054">
    <property type="entry name" value="gp6"/>
    <property type="match status" value="1"/>
</dbReference>
<organism evidence="1 2">
    <name type="scientific">Salinicoccus roseus</name>
    <dbReference type="NCBI Taxonomy" id="45670"/>
    <lineage>
        <taxon>Bacteria</taxon>
        <taxon>Bacillati</taxon>
        <taxon>Bacillota</taxon>
        <taxon>Bacilli</taxon>
        <taxon>Bacillales</taxon>
        <taxon>Staphylococcaceae</taxon>
        <taxon>Salinicoccus</taxon>
    </lineage>
</organism>
<evidence type="ECO:0008006" key="3">
    <source>
        <dbReference type="Google" id="ProtNLM"/>
    </source>
</evidence>
<protein>
    <recommendedName>
        <fullName evidence="3">Phage gp6-like head-tail connector protein</fullName>
    </recommendedName>
</protein>
<dbReference type="Gene3D" id="1.10.3230.30">
    <property type="entry name" value="Phage gp6-like head-tail connector protein"/>
    <property type="match status" value="1"/>
</dbReference>
<evidence type="ECO:0000313" key="1">
    <source>
        <dbReference type="EMBL" id="OZT77115.1"/>
    </source>
</evidence>
<dbReference type="NCBIfam" id="TIGR01560">
    <property type="entry name" value="put_DNA_pack"/>
    <property type="match status" value="1"/>
</dbReference>
<dbReference type="RefSeq" id="WP_094906638.1">
    <property type="nucleotide sequence ID" value="NZ_NPEZ01000003.1"/>
</dbReference>
<reference evidence="1 2" key="1">
    <citation type="submission" date="2017-07" db="EMBL/GenBank/DDBJ databases">
        <title>Shotgun whole genome sequences of three halophilic bacterial isolates.</title>
        <authorList>
            <person name="Pozzo T."/>
            <person name="Higdon S.M."/>
            <person name="Quillaguaman J."/>
        </authorList>
    </citation>
    <scope>NUCLEOTIDE SEQUENCE [LARGE SCALE GENOMIC DNA]</scope>
    <source>
        <strain evidence="1 2">BU-1</strain>
    </source>
</reference>